<dbReference type="EMBL" id="JBHTAT010000001">
    <property type="protein sequence ID" value="MFC7254449.1"/>
    <property type="molecule type" value="Genomic_DNA"/>
</dbReference>
<comment type="caution">
    <text evidence="2">The sequence shown here is derived from an EMBL/GenBank/DDBJ whole genome shotgun (WGS) entry which is preliminary data.</text>
</comment>
<sequence length="200" mass="22285">MMPWGHLAIGYLVYTVVTRVRGHRAPDGAPTLVLAVATQLPDLVDKPLNWWFDVFDGRGIGHSLLTVTAVCVLVAFVAHRYDRRELAGAFSLGLYSHLLADTWRSLLAGEFGQAAFLLWPLFPTPTYPKDSLFDHVDAWLAHLQTLQSSPATLLTGGFGIQLVLVVVLFGIWALDGFPGVKTLWRLVSRRRQRTVRAPER</sequence>
<reference evidence="2 3" key="1">
    <citation type="journal article" date="2019" name="Int. J. Syst. Evol. Microbiol.">
        <title>The Global Catalogue of Microorganisms (GCM) 10K type strain sequencing project: providing services to taxonomists for standard genome sequencing and annotation.</title>
        <authorList>
            <consortium name="The Broad Institute Genomics Platform"/>
            <consortium name="The Broad Institute Genome Sequencing Center for Infectious Disease"/>
            <person name="Wu L."/>
            <person name="Ma J."/>
        </authorList>
    </citation>
    <scope>NUCLEOTIDE SEQUENCE [LARGE SCALE GENOMIC DNA]</scope>
    <source>
        <strain evidence="2 3">GX21</strain>
    </source>
</reference>
<keyword evidence="3" id="KW-1185">Reference proteome</keyword>
<dbReference type="Proteomes" id="UP001596434">
    <property type="component" value="Unassembled WGS sequence"/>
</dbReference>
<accession>A0ABD5ZV98</accession>
<dbReference type="Pfam" id="PF04307">
    <property type="entry name" value="YdjM"/>
    <property type="match status" value="1"/>
</dbReference>
<name>A0ABD5ZV98_9EURY</name>
<gene>
    <name evidence="2" type="ORF">ACFQKE_03895</name>
</gene>
<keyword evidence="1" id="KW-1133">Transmembrane helix</keyword>
<keyword evidence="1" id="KW-0472">Membrane</keyword>
<dbReference type="RefSeq" id="WP_379702652.1">
    <property type="nucleotide sequence ID" value="NZ_JBHTAT010000001.1"/>
</dbReference>
<dbReference type="AlphaFoldDB" id="A0ABD5ZV98"/>
<keyword evidence="1" id="KW-0812">Transmembrane</keyword>
<evidence type="ECO:0000313" key="2">
    <source>
        <dbReference type="EMBL" id="MFC7254449.1"/>
    </source>
</evidence>
<feature type="transmembrane region" description="Helical" evidence="1">
    <location>
        <begin position="153"/>
        <end position="174"/>
    </location>
</feature>
<organism evidence="2 3">
    <name type="scientific">Haloplanus litoreus</name>
    <dbReference type="NCBI Taxonomy" id="767515"/>
    <lineage>
        <taxon>Archaea</taxon>
        <taxon>Methanobacteriati</taxon>
        <taxon>Methanobacteriota</taxon>
        <taxon>Stenosarchaea group</taxon>
        <taxon>Halobacteria</taxon>
        <taxon>Halobacteriales</taxon>
        <taxon>Haloferacaceae</taxon>
        <taxon>Haloplanus</taxon>
    </lineage>
</organism>
<dbReference type="GO" id="GO:0016787">
    <property type="term" value="F:hydrolase activity"/>
    <property type="evidence" value="ECO:0007669"/>
    <property type="project" value="UniProtKB-KW"/>
</dbReference>
<evidence type="ECO:0000313" key="3">
    <source>
        <dbReference type="Proteomes" id="UP001596434"/>
    </source>
</evidence>
<dbReference type="InterPro" id="IPR007404">
    <property type="entry name" value="YdjM-like"/>
</dbReference>
<feature type="transmembrane region" description="Helical" evidence="1">
    <location>
        <begin position="59"/>
        <end position="78"/>
    </location>
</feature>
<evidence type="ECO:0000256" key="1">
    <source>
        <dbReference type="SAM" id="Phobius"/>
    </source>
</evidence>
<dbReference type="GeneID" id="96952763"/>
<keyword evidence="2" id="KW-0378">Hydrolase</keyword>
<proteinExistence type="predicted"/>
<protein>
    <submittedName>
        <fullName evidence="2">Metal-dependent hydrolase</fullName>
    </submittedName>
</protein>